<reference evidence="5" key="3">
    <citation type="submission" date="2025-09" db="UniProtKB">
        <authorList>
            <consortium name="Ensembl"/>
        </authorList>
    </citation>
    <scope>IDENTIFICATION</scope>
</reference>
<dbReference type="GeneID" id="106703418"/>
<proteinExistence type="predicted"/>
<dbReference type="PANTHER" id="PTHR37366">
    <property type="entry name" value="SPERM ACROSOME MEMBRANE-ASSOCIATED PROTEIN 6"/>
    <property type="match status" value="1"/>
</dbReference>
<protein>
    <recommendedName>
        <fullName evidence="4">Ig-like domain-containing protein</fullName>
    </recommendedName>
</protein>
<feature type="domain" description="Ig-like" evidence="4">
    <location>
        <begin position="172"/>
        <end position="240"/>
    </location>
</feature>
<dbReference type="FunCoup" id="M3XHG4">
    <property type="interactions" value="46"/>
</dbReference>
<dbReference type="SMART" id="SM00409">
    <property type="entry name" value="IG"/>
    <property type="match status" value="1"/>
</dbReference>
<dbReference type="GeneTree" id="ENSGT00940000170150"/>
<dbReference type="EMBL" id="AFYH01067351">
    <property type="status" value="NOT_ANNOTATED_CDS"/>
    <property type="molecule type" value="Genomic_DNA"/>
</dbReference>
<keyword evidence="2" id="KW-0812">Transmembrane</keyword>
<feature type="signal peptide" evidence="3">
    <location>
        <begin position="1"/>
        <end position="23"/>
    </location>
</feature>
<evidence type="ECO:0000256" key="1">
    <source>
        <dbReference type="ARBA" id="ARBA00023319"/>
    </source>
</evidence>
<accession>M3XHG4</accession>
<dbReference type="Pfam" id="PF00047">
    <property type="entry name" value="ig"/>
    <property type="match status" value="1"/>
</dbReference>
<dbReference type="InterPro" id="IPR013783">
    <property type="entry name" value="Ig-like_fold"/>
</dbReference>
<dbReference type="InterPro" id="IPR007110">
    <property type="entry name" value="Ig-like_dom"/>
</dbReference>
<evidence type="ECO:0000313" key="5">
    <source>
        <dbReference type="Ensembl" id="ENSLACP00000022170.1"/>
    </source>
</evidence>
<dbReference type="InParanoid" id="M3XHG4"/>
<dbReference type="CTD" id="147650"/>
<feature type="transmembrane region" description="Helical" evidence="2">
    <location>
        <begin position="303"/>
        <end position="328"/>
    </location>
</feature>
<dbReference type="InterPro" id="IPR034549">
    <property type="entry name" value="SPACA6"/>
</dbReference>
<evidence type="ECO:0000313" key="6">
    <source>
        <dbReference type="Proteomes" id="UP000008672"/>
    </source>
</evidence>
<name>M3XHG4_LATCH</name>
<dbReference type="CDD" id="cd00096">
    <property type="entry name" value="Ig"/>
    <property type="match status" value="1"/>
</dbReference>
<evidence type="ECO:0000256" key="2">
    <source>
        <dbReference type="SAM" id="Phobius"/>
    </source>
</evidence>
<sequence length="335" mass="38672">MSHLALLFLRLLLASTLFGYAYGCCHCFASARDMYHFCYPFSDKGYANFSEDMRCRNHMRDGYLQLQHIQIAVESDGVREVQYLCNKMIQELQRAASKFKKQDPEAGPLENFTNIQRNIAIEYTNKLDGLKKPQPCIGSCGYQKFADHFNCYTCEIRECSKNLNCGKKEVAVEESKSVTMECTVPFELPVDSVITWKFAKRENTTDLSVFKKIFSGRDKFCTIRNAEAAHEGTYMCQLEDKKFVFARLFFHVKLKERDRRQEIELQKIFDRVIASNEIYEPYKELTKSEVKGLMEHLTEDKSAVGLLVLGVALAVMIVLLMAGVLYWWSSRTTDD</sequence>
<reference evidence="6" key="1">
    <citation type="submission" date="2011-08" db="EMBL/GenBank/DDBJ databases">
        <title>The draft genome of Latimeria chalumnae.</title>
        <authorList>
            <person name="Di Palma F."/>
            <person name="Alfoldi J."/>
            <person name="Johnson J."/>
            <person name="Berlin A."/>
            <person name="Gnerre S."/>
            <person name="Jaffe D."/>
            <person name="MacCallum I."/>
            <person name="Young S."/>
            <person name="Walker B.J."/>
            <person name="Lander E."/>
            <person name="Lindblad-Toh K."/>
        </authorList>
    </citation>
    <scope>NUCLEOTIDE SEQUENCE [LARGE SCALE GENOMIC DNA]</scope>
    <source>
        <strain evidence="6">Wild caught</strain>
    </source>
</reference>
<dbReference type="PANTHER" id="PTHR37366:SF1">
    <property type="entry name" value="SPERM ACROSOME MEMBRANE-ASSOCIATED PROTEIN 6"/>
    <property type="match status" value="1"/>
</dbReference>
<keyword evidence="3" id="KW-0732">Signal</keyword>
<dbReference type="HOGENOM" id="CLU_075835_0_0_1"/>
<dbReference type="Proteomes" id="UP000008672">
    <property type="component" value="Unassembled WGS sequence"/>
</dbReference>
<keyword evidence="6" id="KW-1185">Reference proteome</keyword>
<evidence type="ECO:0000256" key="3">
    <source>
        <dbReference type="SAM" id="SignalP"/>
    </source>
</evidence>
<reference evidence="5" key="2">
    <citation type="submission" date="2025-08" db="UniProtKB">
        <authorList>
            <consortium name="Ensembl"/>
        </authorList>
    </citation>
    <scope>IDENTIFICATION</scope>
</reference>
<gene>
    <name evidence="5" type="primary">SPACA6</name>
</gene>
<dbReference type="STRING" id="7897.ENSLACP00000022170"/>
<dbReference type="InterPro" id="IPR036179">
    <property type="entry name" value="Ig-like_dom_sf"/>
</dbReference>
<dbReference type="EMBL" id="AFYH01067352">
    <property type="status" value="NOT_ANNOTATED_CDS"/>
    <property type="molecule type" value="Genomic_DNA"/>
</dbReference>
<dbReference type="EMBL" id="AFYH01067354">
    <property type="status" value="NOT_ANNOTATED_CDS"/>
    <property type="molecule type" value="Genomic_DNA"/>
</dbReference>
<organism evidence="5 6">
    <name type="scientific">Latimeria chalumnae</name>
    <name type="common">Coelacanth</name>
    <dbReference type="NCBI Taxonomy" id="7897"/>
    <lineage>
        <taxon>Eukaryota</taxon>
        <taxon>Metazoa</taxon>
        <taxon>Chordata</taxon>
        <taxon>Craniata</taxon>
        <taxon>Vertebrata</taxon>
        <taxon>Euteleostomi</taxon>
        <taxon>Coelacanthiformes</taxon>
        <taxon>Coelacanthidae</taxon>
        <taxon>Latimeria</taxon>
    </lineage>
</organism>
<dbReference type="EMBL" id="AFYH01067355">
    <property type="status" value="NOT_ANNOTATED_CDS"/>
    <property type="molecule type" value="Genomic_DNA"/>
</dbReference>
<dbReference type="OrthoDB" id="8960581at2759"/>
<keyword evidence="2" id="KW-1133">Transmembrane helix</keyword>
<dbReference type="InterPro" id="IPR003599">
    <property type="entry name" value="Ig_sub"/>
</dbReference>
<dbReference type="SUPFAM" id="SSF48726">
    <property type="entry name" value="Immunoglobulin"/>
    <property type="match status" value="1"/>
</dbReference>
<dbReference type="GO" id="GO:0007342">
    <property type="term" value="P:fusion of sperm to egg plasma membrane involved in single fertilization"/>
    <property type="evidence" value="ECO:0007669"/>
    <property type="project" value="InterPro"/>
</dbReference>
<dbReference type="KEGG" id="lcm:106703418"/>
<evidence type="ECO:0000259" key="4">
    <source>
        <dbReference type="PROSITE" id="PS50835"/>
    </source>
</evidence>
<dbReference type="AlphaFoldDB" id="M3XHG4"/>
<keyword evidence="2" id="KW-0472">Membrane</keyword>
<dbReference type="EMBL" id="AFYH01067353">
    <property type="status" value="NOT_ANNOTATED_CDS"/>
    <property type="molecule type" value="Genomic_DNA"/>
</dbReference>
<dbReference type="PROSITE" id="PS50835">
    <property type="entry name" value="IG_LIKE"/>
    <property type="match status" value="1"/>
</dbReference>
<dbReference type="Ensembl" id="ENSLACT00000026437.1">
    <property type="protein sequence ID" value="ENSLACP00000022170.1"/>
    <property type="gene ID" value="ENSLACG00000022626.1"/>
</dbReference>
<dbReference type="eggNOG" id="ENOG502S923">
    <property type="taxonomic scope" value="Eukaryota"/>
</dbReference>
<feature type="chain" id="PRO_5004043451" description="Ig-like domain-containing protein" evidence="3">
    <location>
        <begin position="24"/>
        <end position="335"/>
    </location>
</feature>
<dbReference type="InterPro" id="IPR013151">
    <property type="entry name" value="Immunoglobulin_dom"/>
</dbReference>
<dbReference type="RefSeq" id="XP_014343715.1">
    <property type="nucleotide sequence ID" value="XM_014488229.2"/>
</dbReference>
<dbReference type="OMA" id="TQDQSYF"/>
<keyword evidence="1" id="KW-0393">Immunoglobulin domain</keyword>
<dbReference type="Gene3D" id="2.60.40.10">
    <property type="entry name" value="Immunoglobulins"/>
    <property type="match status" value="1"/>
</dbReference>